<dbReference type="InterPro" id="IPR001623">
    <property type="entry name" value="DnaJ_domain"/>
</dbReference>
<proteinExistence type="predicted"/>
<dbReference type="OrthoDB" id="9779889at2"/>
<dbReference type="SUPFAM" id="SSF49493">
    <property type="entry name" value="HSP40/DnaJ peptide-binding domain"/>
    <property type="match status" value="2"/>
</dbReference>
<dbReference type="EMBL" id="FZNM01000003">
    <property type="protein sequence ID" value="SNR40043.1"/>
    <property type="molecule type" value="Genomic_DNA"/>
</dbReference>
<reference evidence="5" key="2">
    <citation type="submission" date="2017-06" db="EMBL/GenBank/DDBJ databases">
        <authorList>
            <person name="Varghese N."/>
            <person name="Submissions S."/>
        </authorList>
    </citation>
    <scope>NUCLEOTIDE SEQUENCE [LARGE SCALE GENOMIC DNA]</scope>
    <source>
        <strain evidence="5">DSM 26170</strain>
    </source>
</reference>
<dbReference type="Pfam" id="PF00226">
    <property type="entry name" value="DnaJ"/>
    <property type="match status" value="1"/>
</dbReference>
<dbReference type="InterPro" id="IPR002939">
    <property type="entry name" value="DnaJ_C"/>
</dbReference>
<evidence type="ECO:0000313" key="3">
    <source>
        <dbReference type="EMBL" id="SNR40043.1"/>
    </source>
</evidence>
<evidence type="ECO:0000256" key="1">
    <source>
        <dbReference type="SAM" id="MobiDB-lite"/>
    </source>
</evidence>
<sequence>MAGDPYAALGLTKSATDAEIKKAYRKIAKADHPDLNPDPAATARFKAASAAYDLLRDAEQRRRFDAGEIDAQGQERPQRRPWRDHAEAAGNPYARSYGFDGDPDLSGVFSDLFGRRGGGFGGFGRGAEDPRDFHVRGQDYRFSLEVDFLTAARGGKTRITLPEGGDLEVAIPKGVRDGQTIRLKGKGGQGLGQGGSGDAYLTVAIAPHPDFRREGDDIHLTLPISLPEAVLGGKVAAPTIDGPVNLTIPRGATTGQKLRLRGRGVNGGDQQVELKVVMPPRVDEDLARFMEGWRKDHPYDPRAGMEAGG</sequence>
<keyword evidence="6" id="KW-1185">Reference proteome</keyword>
<dbReference type="Gene3D" id="2.60.260.20">
    <property type="entry name" value="Urease metallochaperone UreE, N-terminal domain"/>
    <property type="match status" value="2"/>
</dbReference>
<reference evidence="4 6" key="3">
    <citation type="submission" date="2019-02" db="EMBL/GenBank/DDBJ databases">
        <authorList>
            <person name="Zhang G."/>
        </authorList>
    </citation>
    <scope>NUCLEOTIDE SEQUENCE [LARGE SCALE GENOMIC DNA]</scope>
    <source>
        <strain evidence="4 6">CMB17</strain>
    </source>
</reference>
<name>A0A238W1M8_9RHOB</name>
<protein>
    <submittedName>
        <fullName evidence="3 4">J domain-containing protein</fullName>
    </submittedName>
</protein>
<dbReference type="InterPro" id="IPR018253">
    <property type="entry name" value="DnaJ_domain_CS"/>
</dbReference>
<dbReference type="InterPro" id="IPR036869">
    <property type="entry name" value="J_dom_sf"/>
</dbReference>
<dbReference type="GO" id="GO:0042026">
    <property type="term" value="P:protein refolding"/>
    <property type="evidence" value="ECO:0007669"/>
    <property type="project" value="TreeGrafter"/>
</dbReference>
<dbReference type="CDD" id="cd06257">
    <property type="entry name" value="DnaJ"/>
    <property type="match status" value="1"/>
</dbReference>
<feature type="domain" description="J" evidence="2">
    <location>
        <begin position="4"/>
        <end position="68"/>
    </location>
</feature>
<accession>A0A238W1M8</accession>
<dbReference type="SUPFAM" id="SSF46565">
    <property type="entry name" value="Chaperone J-domain"/>
    <property type="match status" value="1"/>
</dbReference>
<dbReference type="PROSITE" id="PS50076">
    <property type="entry name" value="DNAJ_2"/>
    <property type="match status" value="1"/>
</dbReference>
<feature type="region of interest" description="Disordered" evidence="1">
    <location>
        <begin position="64"/>
        <end position="84"/>
    </location>
</feature>
<dbReference type="CDD" id="cd10747">
    <property type="entry name" value="DnaJ_C"/>
    <property type="match status" value="1"/>
</dbReference>
<dbReference type="PRINTS" id="PR00625">
    <property type="entry name" value="JDOMAIN"/>
</dbReference>
<dbReference type="GO" id="GO:0005737">
    <property type="term" value="C:cytoplasm"/>
    <property type="evidence" value="ECO:0007669"/>
    <property type="project" value="TreeGrafter"/>
</dbReference>
<dbReference type="PANTHER" id="PTHR43096">
    <property type="entry name" value="DNAJ HOMOLOG 1, MITOCHONDRIAL-RELATED"/>
    <property type="match status" value="1"/>
</dbReference>
<dbReference type="PANTHER" id="PTHR43096:SF10">
    <property type="entry name" value="CHAPERONE PROTEIN DNAJ A6, CHLOROPLASTIC"/>
    <property type="match status" value="1"/>
</dbReference>
<dbReference type="GO" id="GO:0051082">
    <property type="term" value="F:unfolded protein binding"/>
    <property type="evidence" value="ECO:0007669"/>
    <property type="project" value="InterPro"/>
</dbReference>
<gene>
    <name evidence="4" type="ORF">EYF88_06665</name>
    <name evidence="3" type="ORF">SAMN06265378_103244</name>
</gene>
<reference evidence="3" key="1">
    <citation type="submission" date="2017-06" db="EMBL/GenBank/DDBJ databases">
        <authorList>
            <person name="Kim H.J."/>
            <person name="Triplett B.A."/>
        </authorList>
    </citation>
    <scope>NUCLEOTIDE SEQUENCE [LARGE SCALE GENOMIC DNA]</scope>
    <source>
        <strain evidence="3">DSM 26170</strain>
    </source>
</reference>
<dbReference type="Gene3D" id="1.10.287.110">
    <property type="entry name" value="DnaJ domain"/>
    <property type="match status" value="1"/>
</dbReference>
<evidence type="ECO:0000313" key="6">
    <source>
        <dbReference type="Proteomes" id="UP000292859"/>
    </source>
</evidence>
<dbReference type="SMART" id="SM00271">
    <property type="entry name" value="DnaJ"/>
    <property type="match status" value="1"/>
</dbReference>
<evidence type="ECO:0000313" key="4">
    <source>
        <dbReference type="EMBL" id="TBN51468.1"/>
    </source>
</evidence>
<dbReference type="PROSITE" id="PS00636">
    <property type="entry name" value="DNAJ_1"/>
    <property type="match status" value="1"/>
</dbReference>
<dbReference type="AlphaFoldDB" id="A0A238W1M8"/>
<evidence type="ECO:0000313" key="5">
    <source>
        <dbReference type="Proteomes" id="UP000198409"/>
    </source>
</evidence>
<evidence type="ECO:0000259" key="2">
    <source>
        <dbReference type="PROSITE" id="PS50076"/>
    </source>
</evidence>
<dbReference type="Pfam" id="PF01556">
    <property type="entry name" value="DnaJ_C"/>
    <property type="match status" value="1"/>
</dbReference>
<dbReference type="FunFam" id="2.60.260.20:FF:000013">
    <property type="entry name" value="DnaJ subfamily B member 11"/>
    <property type="match status" value="1"/>
</dbReference>
<dbReference type="Proteomes" id="UP000292859">
    <property type="component" value="Unassembled WGS sequence"/>
</dbReference>
<dbReference type="EMBL" id="SIRL01000003">
    <property type="protein sequence ID" value="TBN51468.1"/>
    <property type="molecule type" value="Genomic_DNA"/>
</dbReference>
<dbReference type="RefSeq" id="WP_089387389.1">
    <property type="nucleotide sequence ID" value="NZ_FZNM01000003.1"/>
</dbReference>
<organism evidence="3 5">
    <name type="scientific">Paracoccus sediminis</name>
    <dbReference type="NCBI Taxonomy" id="1214787"/>
    <lineage>
        <taxon>Bacteria</taxon>
        <taxon>Pseudomonadati</taxon>
        <taxon>Pseudomonadota</taxon>
        <taxon>Alphaproteobacteria</taxon>
        <taxon>Rhodobacterales</taxon>
        <taxon>Paracoccaceae</taxon>
        <taxon>Paracoccus</taxon>
    </lineage>
</organism>
<dbReference type="InterPro" id="IPR008971">
    <property type="entry name" value="HSP40/DnaJ_pept-bd"/>
</dbReference>
<dbReference type="Proteomes" id="UP000198409">
    <property type="component" value="Unassembled WGS sequence"/>
</dbReference>